<dbReference type="InterPro" id="IPR013320">
    <property type="entry name" value="ConA-like_dom_sf"/>
</dbReference>
<organism evidence="1 2">
    <name type="scientific">Shouchella clausii</name>
    <name type="common">Alkalihalobacillus clausii</name>
    <dbReference type="NCBI Taxonomy" id="79880"/>
    <lineage>
        <taxon>Bacteria</taxon>
        <taxon>Bacillati</taxon>
        <taxon>Bacillota</taxon>
        <taxon>Bacilli</taxon>
        <taxon>Bacillales</taxon>
        <taxon>Bacillaceae</taxon>
        <taxon>Shouchella</taxon>
    </lineage>
</organism>
<evidence type="ECO:0000313" key="2">
    <source>
        <dbReference type="Proteomes" id="UP000216133"/>
    </source>
</evidence>
<accession>A0A268QW15</accession>
<feature type="non-terminal residue" evidence="1">
    <location>
        <position position="76"/>
    </location>
</feature>
<dbReference type="Gene3D" id="2.60.120.200">
    <property type="match status" value="1"/>
</dbReference>
<dbReference type="RefSeq" id="WP_143118120.1">
    <property type="nucleotide sequence ID" value="NZ_NPBS01000691.1"/>
</dbReference>
<dbReference type="SUPFAM" id="SSF49899">
    <property type="entry name" value="Concanavalin A-like lectins/glucanases"/>
    <property type="match status" value="1"/>
</dbReference>
<reference evidence="1 2" key="1">
    <citation type="submission" date="2017-07" db="EMBL/GenBank/DDBJ databases">
        <title>Isolation and whole genome analysis of endospore-forming bacteria from heroin.</title>
        <authorList>
            <person name="Kalinowski J."/>
            <person name="Ahrens B."/>
            <person name="Al-Dilaimi A."/>
            <person name="Winkler A."/>
            <person name="Wibberg D."/>
            <person name="Schleenbecker U."/>
            <person name="Ruckert C."/>
            <person name="Wolfel R."/>
            <person name="Grass G."/>
        </authorList>
    </citation>
    <scope>NUCLEOTIDE SEQUENCE [LARGE SCALE GENOMIC DNA]</scope>
    <source>
        <strain evidence="1 2">7523-2</strain>
    </source>
</reference>
<dbReference type="Proteomes" id="UP000216133">
    <property type="component" value="Unassembled WGS sequence"/>
</dbReference>
<comment type="caution">
    <text evidence="1">The sequence shown here is derived from an EMBL/GenBank/DDBJ whole genome shotgun (WGS) entry which is preliminary data.</text>
</comment>
<evidence type="ECO:0000313" key="1">
    <source>
        <dbReference type="EMBL" id="PAF12293.1"/>
    </source>
</evidence>
<gene>
    <name evidence="1" type="ORF">CHH61_25095</name>
</gene>
<dbReference type="EMBL" id="NPBS01000691">
    <property type="protein sequence ID" value="PAF12293.1"/>
    <property type="molecule type" value="Genomic_DNA"/>
</dbReference>
<proteinExistence type="predicted"/>
<name>A0A268QW15_SHOCL</name>
<dbReference type="Pfam" id="PF13385">
    <property type="entry name" value="Laminin_G_3"/>
    <property type="match status" value="1"/>
</dbReference>
<evidence type="ECO:0008006" key="3">
    <source>
        <dbReference type="Google" id="ProtNLM"/>
    </source>
</evidence>
<protein>
    <recommendedName>
        <fullName evidence="3">LamG-like jellyroll fold domain-containing protein</fullName>
    </recommendedName>
</protein>
<dbReference type="AlphaFoldDB" id="A0A268QW15"/>
<feature type="non-terminal residue" evidence="1">
    <location>
        <position position="1"/>
    </location>
</feature>
<sequence length="76" mass="8393">FGNGIQKYMFLTPKDLNNGTLSLAITTEGNNGGAEQWIETDYKVSPNEWTHVAVTFKDNVGTIYVNGEQVGQNENL</sequence>